<feature type="signal peptide" evidence="1">
    <location>
        <begin position="1"/>
        <end position="19"/>
    </location>
</feature>
<evidence type="ECO:0000256" key="1">
    <source>
        <dbReference type="SAM" id="SignalP"/>
    </source>
</evidence>
<evidence type="ECO:0000313" key="2">
    <source>
        <dbReference type="EMBL" id="NMP21460.1"/>
    </source>
</evidence>
<name>A0A7Y0L1G0_9FIRM</name>
<dbReference type="Proteomes" id="UP000533476">
    <property type="component" value="Unassembled WGS sequence"/>
</dbReference>
<dbReference type="RefSeq" id="WP_169096835.1">
    <property type="nucleotide sequence ID" value="NZ_JABBVZ010000008.1"/>
</dbReference>
<protein>
    <submittedName>
        <fullName evidence="2">Uncharacterized protein</fullName>
    </submittedName>
</protein>
<keyword evidence="1" id="KW-0732">Signal</keyword>
<comment type="caution">
    <text evidence="2">The sequence shown here is derived from an EMBL/GenBank/DDBJ whole genome shotgun (WGS) entry which is preliminary data.</text>
</comment>
<organism evidence="2 3">
    <name type="scientific">Sulfobacillus harzensis</name>
    <dbReference type="NCBI Taxonomy" id="2729629"/>
    <lineage>
        <taxon>Bacteria</taxon>
        <taxon>Bacillati</taxon>
        <taxon>Bacillota</taxon>
        <taxon>Clostridia</taxon>
        <taxon>Eubacteriales</taxon>
        <taxon>Clostridiales Family XVII. Incertae Sedis</taxon>
        <taxon>Sulfobacillus</taxon>
    </lineage>
</organism>
<gene>
    <name evidence="2" type="ORF">HIJ39_03690</name>
</gene>
<dbReference type="AlphaFoldDB" id="A0A7Y0L1G0"/>
<feature type="chain" id="PRO_5030797080" evidence="1">
    <location>
        <begin position="20"/>
        <end position="283"/>
    </location>
</feature>
<accession>A0A7Y0L1G0</accession>
<keyword evidence="3" id="KW-1185">Reference proteome</keyword>
<sequence>MRVGLSVILAMGISVLSLAAPGPSEKPSGGGSKTVTLVLRNAHGNAGVKPHPIFGVTTIQAPLYPHSRISRQSWPPGMGQSLSVSPYARQGSTRVWSAPKSPKMVMRWYRTYFSDHGDMAISYSRAENGRGAEVEDITYAKNADSALTWDIAFYPASPHQTLYVITAIDQVIPPRPRNTLIPKDIRRVAGMIHEGGRMIPIRTAKRSKIAALVRVLNQPRSPYAPFSAPFIRDRASLKLYPSHGRVITVLVDKGWIVSIQGIALSNPHSGRLWQAVAALSSGG</sequence>
<proteinExistence type="predicted"/>
<evidence type="ECO:0000313" key="3">
    <source>
        <dbReference type="Proteomes" id="UP000533476"/>
    </source>
</evidence>
<dbReference type="EMBL" id="JABBVZ010000008">
    <property type="protein sequence ID" value="NMP21460.1"/>
    <property type="molecule type" value="Genomic_DNA"/>
</dbReference>
<reference evidence="2 3" key="1">
    <citation type="submission" date="2020-04" db="EMBL/GenBank/DDBJ databases">
        <authorList>
            <person name="Zhang R."/>
            <person name="Schippers A."/>
        </authorList>
    </citation>
    <scope>NUCLEOTIDE SEQUENCE [LARGE SCALE GENOMIC DNA]</scope>
    <source>
        <strain evidence="2 3">DSM 109850</strain>
    </source>
</reference>